<protein>
    <submittedName>
        <fullName evidence="2">Uncharacterized protein</fullName>
    </submittedName>
</protein>
<dbReference type="RefSeq" id="WP_030787082.1">
    <property type="nucleotide sequence ID" value="NZ_JBFACJ010000026.1"/>
</dbReference>
<evidence type="ECO:0000313" key="3">
    <source>
        <dbReference type="Proteomes" id="UP001603418"/>
    </source>
</evidence>
<organism evidence="2 3">
    <name type="scientific">Streptomyces eurythermus</name>
    <dbReference type="NCBI Taxonomy" id="42237"/>
    <lineage>
        <taxon>Bacteria</taxon>
        <taxon>Bacillati</taxon>
        <taxon>Actinomycetota</taxon>
        <taxon>Actinomycetes</taxon>
        <taxon>Kitasatosporales</taxon>
        <taxon>Streptomycetaceae</taxon>
        <taxon>Streptomyces</taxon>
    </lineage>
</organism>
<name>A0ABW6Z7D9_9ACTN</name>
<feature type="compositionally biased region" description="Basic and acidic residues" evidence="1">
    <location>
        <begin position="49"/>
        <end position="58"/>
    </location>
</feature>
<evidence type="ECO:0000256" key="1">
    <source>
        <dbReference type="SAM" id="MobiDB-lite"/>
    </source>
</evidence>
<dbReference type="Proteomes" id="UP001603418">
    <property type="component" value="Unassembled WGS sequence"/>
</dbReference>
<proteinExistence type="predicted"/>
<feature type="region of interest" description="Disordered" evidence="1">
    <location>
        <begin position="1"/>
        <end position="21"/>
    </location>
</feature>
<sequence>MTTGPNTSGRRDPEGGGPAAWAALRRGAGHPLARMAAIALLQALAAHLGHTDPGRPCDCRGSGGRAAM</sequence>
<reference evidence="2 3" key="1">
    <citation type="submission" date="2024-10" db="EMBL/GenBank/DDBJ databases">
        <title>The Natural Products Discovery Center: Release of the First 8490 Sequenced Strains for Exploring Actinobacteria Biosynthetic Diversity.</title>
        <authorList>
            <person name="Kalkreuter E."/>
            <person name="Kautsar S.A."/>
            <person name="Yang D."/>
            <person name="Bader C.D."/>
            <person name="Teijaro C.N."/>
            <person name="Fluegel L."/>
            <person name="Davis C.M."/>
            <person name="Simpson J.R."/>
            <person name="Lauterbach L."/>
            <person name="Steele A.D."/>
            <person name="Gui C."/>
            <person name="Meng S."/>
            <person name="Li G."/>
            <person name="Viehrig K."/>
            <person name="Ye F."/>
            <person name="Su P."/>
            <person name="Kiefer A.F."/>
            <person name="Nichols A."/>
            <person name="Cepeda A.J."/>
            <person name="Yan W."/>
            <person name="Fan B."/>
            <person name="Jiang Y."/>
            <person name="Adhikari A."/>
            <person name="Zheng C.-J."/>
            <person name="Schuster L."/>
            <person name="Cowan T.M."/>
            <person name="Smanski M.J."/>
            <person name="Chevrette M.G."/>
            <person name="De Carvalho L.P.S."/>
            <person name="Shen B."/>
        </authorList>
    </citation>
    <scope>NUCLEOTIDE SEQUENCE [LARGE SCALE GENOMIC DNA]</scope>
    <source>
        <strain evidence="2 3">NPDC013366</strain>
    </source>
</reference>
<keyword evidence="3" id="KW-1185">Reference proteome</keyword>
<feature type="region of interest" description="Disordered" evidence="1">
    <location>
        <begin position="49"/>
        <end position="68"/>
    </location>
</feature>
<evidence type="ECO:0000313" key="2">
    <source>
        <dbReference type="EMBL" id="MFF9887075.1"/>
    </source>
</evidence>
<dbReference type="EMBL" id="JBICBM010000025">
    <property type="protein sequence ID" value="MFF9887075.1"/>
    <property type="molecule type" value="Genomic_DNA"/>
</dbReference>
<comment type="caution">
    <text evidence="2">The sequence shown here is derived from an EMBL/GenBank/DDBJ whole genome shotgun (WGS) entry which is preliminary data.</text>
</comment>
<gene>
    <name evidence="2" type="ORF">ACF1HC_36665</name>
</gene>
<accession>A0ABW6Z7D9</accession>